<protein>
    <recommendedName>
        <fullName evidence="12">Glucanase</fullName>
        <ecNumber evidence="12">3.2.1.-</ecNumber>
    </recommendedName>
</protein>
<dbReference type="PANTHER" id="PTHR34876">
    <property type="match status" value="1"/>
</dbReference>
<reference evidence="15 16" key="1">
    <citation type="submission" date="2014-04" db="EMBL/GenBank/DDBJ databases">
        <title>Evolutionary Origins and Diversification of the Mycorrhizal Mutualists.</title>
        <authorList>
            <consortium name="DOE Joint Genome Institute"/>
            <consortium name="Mycorrhizal Genomics Consortium"/>
            <person name="Kohler A."/>
            <person name="Kuo A."/>
            <person name="Nagy L.G."/>
            <person name="Floudas D."/>
            <person name="Copeland A."/>
            <person name="Barry K.W."/>
            <person name="Cichocki N."/>
            <person name="Veneault-Fourrey C."/>
            <person name="LaButti K."/>
            <person name="Lindquist E.A."/>
            <person name="Lipzen A."/>
            <person name="Lundell T."/>
            <person name="Morin E."/>
            <person name="Murat C."/>
            <person name="Riley R."/>
            <person name="Ohm R."/>
            <person name="Sun H."/>
            <person name="Tunlid A."/>
            <person name="Henrissat B."/>
            <person name="Grigoriev I.V."/>
            <person name="Hibbett D.S."/>
            <person name="Martin F."/>
        </authorList>
    </citation>
    <scope>NUCLEOTIDE SEQUENCE [LARGE SCALE GENOMIC DNA]</scope>
    <source>
        <strain evidence="15 16">FD-317 M1</strain>
    </source>
</reference>
<gene>
    <name evidence="15" type="ORF">GYMLUDRAFT_228104</name>
</gene>
<dbReference type="AlphaFoldDB" id="A0A0D0CIQ2"/>
<dbReference type="GO" id="GO:0030245">
    <property type="term" value="P:cellulose catabolic process"/>
    <property type="evidence" value="ECO:0007669"/>
    <property type="project" value="UniProtKB-KW"/>
</dbReference>
<keyword evidence="4" id="KW-1015">Disulfide bond</keyword>
<evidence type="ECO:0000256" key="10">
    <source>
        <dbReference type="PROSITE-ProRule" id="PRU10056"/>
    </source>
</evidence>
<dbReference type="SUPFAM" id="SSF51989">
    <property type="entry name" value="Glycosyl hydrolases family 6, cellulases"/>
    <property type="match status" value="1"/>
</dbReference>
<dbReference type="PRINTS" id="PR00733">
    <property type="entry name" value="GLHYDRLASE6"/>
</dbReference>
<organism evidence="15 16">
    <name type="scientific">Collybiopsis luxurians FD-317 M1</name>
    <dbReference type="NCBI Taxonomy" id="944289"/>
    <lineage>
        <taxon>Eukaryota</taxon>
        <taxon>Fungi</taxon>
        <taxon>Dikarya</taxon>
        <taxon>Basidiomycota</taxon>
        <taxon>Agaricomycotina</taxon>
        <taxon>Agaricomycetes</taxon>
        <taxon>Agaricomycetidae</taxon>
        <taxon>Agaricales</taxon>
        <taxon>Marasmiineae</taxon>
        <taxon>Omphalotaceae</taxon>
        <taxon>Collybiopsis</taxon>
        <taxon>Collybiopsis luxurians</taxon>
    </lineage>
</organism>
<feature type="active site" evidence="10">
    <location>
        <position position="177"/>
    </location>
</feature>
<feature type="domain" description="CBM1" evidence="14">
    <location>
        <begin position="20"/>
        <end position="56"/>
    </location>
</feature>
<name>A0A0D0CIQ2_9AGAR</name>
<dbReference type="PROSITE" id="PS00656">
    <property type="entry name" value="GLYCOSYL_HYDROL_F6_2"/>
    <property type="match status" value="1"/>
</dbReference>
<evidence type="ECO:0000259" key="14">
    <source>
        <dbReference type="PROSITE" id="PS51164"/>
    </source>
</evidence>
<dbReference type="GO" id="GO:0004553">
    <property type="term" value="F:hydrolase activity, hydrolyzing O-glycosyl compounds"/>
    <property type="evidence" value="ECO:0007669"/>
    <property type="project" value="InterPro"/>
</dbReference>
<dbReference type="FunFam" id="3.20.20.40:FF:000001">
    <property type="entry name" value="Glucanase"/>
    <property type="match status" value="1"/>
</dbReference>
<dbReference type="PROSITE" id="PS00655">
    <property type="entry name" value="GLYCOSYL_HYDROL_F6_1"/>
    <property type="match status" value="1"/>
</dbReference>
<dbReference type="Gene3D" id="3.20.20.40">
    <property type="entry name" value="1, 4-beta cellobiohydrolase"/>
    <property type="match status" value="1"/>
</dbReference>
<evidence type="ECO:0000256" key="8">
    <source>
        <dbReference type="PIRSR" id="PIRSR001100-1"/>
    </source>
</evidence>
<dbReference type="Pfam" id="PF00734">
    <property type="entry name" value="CBM_1"/>
    <property type="match status" value="1"/>
</dbReference>
<evidence type="ECO:0000256" key="6">
    <source>
        <dbReference type="ARBA" id="ARBA00023295"/>
    </source>
</evidence>
<keyword evidence="2 12" id="KW-0378">Hydrolase</keyword>
<feature type="binding site" evidence="9">
    <location>
        <position position="399"/>
    </location>
    <ligand>
        <name>substrate</name>
    </ligand>
</feature>
<dbReference type="InterPro" id="IPR035971">
    <property type="entry name" value="CBD_sf"/>
</dbReference>
<evidence type="ECO:0000256" key="1">
    <source>
        <dbReference type="ARBA" id="ARBA00022729"/>
    </source>
</evidence>
<feature type="binding site" evidence="9">
    <location>
        <position position="136"/>
    </location>
    <ligand>
        <name>substrate</name>
    </ligand>
</feature>
<evidence type="ECO:0000256" key="7">
    <source>
        <dbReference type="ARBA" id="ARBA00023326"/>
    </source>
</evidence>
<dbReference type="SMART" id="SM00236">
    <property type="entry name" value="fCBD"/>
    <property type="match status" value="1"/>
</dbReference>
<feature type="signal peptide" evidence="12">
    <location>
        <begin position="1"/>
        <end position="20"/>
    </location>
</feature>
<comment type="similarity">
    <text evidence="12">Belongs to the glycosyl hydrolase family 6.</text>
</comment>
<dbReference type="PIRSF" id="PIRSF001100">
    <property type="entry name" value="Beta_cellobiohydrolase"/>
    <property type="match status" value="1"/>
</dbReference>
<evidence type="ECO:0000256" key="3">
    <source>
        <dbReference type="ARBA" id="ARBA00023001"/>
    </source>
</evidence>
<dbReference type="HOGENOM" id="CLU_015488_0_0_1"/>
<evidence type="ECO:0000256" key="5">
    <source>
        <dbReference type="ARBA" id="ARBA00023277"/>
    </source>
</evidence>
<sequence length="446" mass="46464">MKITSAGLLALASVLPFATAQSPEWGQCGGIGWTGATSCVSGTTCSVINPYYSQCLPGSASVPPTTTPPNTTPVGTTTAPTSTGSTAPAPGNPFTGFEYFISPLYASEVAAAAKLITDSSTAAAAATVEKIPTFIWLDSVSKIAPFGTYLSTASAQQKSSGQKLIVPIVIYDLPDRDCAALASNGEFSIADNGETNYKSLYIDAIVAQIKQFPDVKIVAVIEPDSLANLVTNLSVSKCANAQTTYLACVTYAMQQLSAVGVTMYLDAGHAGWLGWPANLSPAAQLFTSLYASAGKPSGVRGLATNVANYNALSAASPDPITQGNPNYDEIHYINALAPLLGSNFPAHFIVDQGRSGQQNIRQQWGDWCNVLNAGFGTQPTLNTGSSFIDAIVWVKPGGECDGTSNSSSPRFDAHCALSDAAPNAPEAGTWFQSYFQTLVTRANPPL</sequence>
<dbReference type="EMBL" id="KN834786">
    <property type="protein sequence ID" value="KIK58197.1"/>
    <property type="molecule type" value="Genomic_DNA"/>
</dbReference>
<keyword evidence="16" id="KW-1185">Reference proteome</keyword>
<keyword evidence="5 12" id="KW-0119">Carbohydrate metabolism</keyword>
<dbReference type="PANTHER" id="PTHR34876:SF4">
    <property type="entry name" value="1,4-BETA-D-GLUCAN CELLOBIOHYDROLASE C-RELATED"/>
    <property type="match status" value="1"/>
</dbReference>
<feature type="chain" id="PRO_5005112206" description="Glucanase" evidence="12">
    <location>
        <begin position="21"/>
        <end position="446"/>
    </location>
</feature>
<dbReference type="InterPro" id="IPR016288">
    <property type="entry name" value="Beta_cellobiohydrolase"/>
</dbReference>
<dbReference type="OrthoDB" id="64893at2759"/>
<feature type="binding site" evidence="9">
    <location>
        <position position="272"/>
    </location>
    <ligand>
        <name>substrate</name>
    </ligand>
</feature>
<evidence type="ECO:0000313" key="15">
    <source>
        <dbReference type="EMBL" id="KIK58197.1"/>
    </source>
</evidence>
<feature type="active site" description="Proton donor" evidence="8 11">
    <location>
        <position position="224"/>
    </location>
</feature>
<evidence type="ECO:0000256" key="12">
    <source>
        <dbReference type="RuleBase" id="RU361186"/>
    </source>
</evidence>
<keyword evidence="7 12" id="KW-0624">Polysaccharide degradation</keyword>
<feature type="binding site" evidence="9">
    <location>
        <position position="138"/>
    </location>
    <ligand>
        <name>substrate</name>
    </ligand>
</feature>
<dbReference type="InterPro" id="IPR036434">
    <property type="entry name" value="Beta_cellobiohydrolase_sf"/>
</dbReference>
<dbReference type="Pfam" id="PF01341">
    <property type="entry name" value="Glyco_hydro_6"/>
    <property type="match status" value="1"/>
</dbReference>
<feature type="active site" description="Proton acceptor" evidence="8">
    <location>
        <position position="401"/>
    </location>
</feature>
<keyword evidence="1 12" id="KW-0732">Signal</keyword>
<evidence type="ECO:0000256" key="2">
    <source>
        <dbReference type="ARBA" id="ARBA00022801"/>
    </source>
</evidence>
<proteinExistence type="inferred from homology"/>
<dbReference type="PROSITE" id="PS51164">
    <property type="entry name" value="CBM1_2"/>
    <property type="match status" value="1"/>
</dbReference>
<feature type="binding site" evidence="9">
    <location>
        <position position="367"/>
    </location>
    <ligand>
        <name>substrate</name>
    </ligand>
</feature>
<keyword evidence="3 12" id="KW-0136">Cellulose degradation</keyword>
<evidence type="ECO:0000256" key="4">
    <source>
        <dbReference type="ARBA" id="ARBA00023157"/>
    </source>
</evidence>
<accession>A0A0D0CIQ2</accession>
<evidence type="ECO:0000256" key="13">
    <source>
        <dbReference type="SAM" id="MobiDB-lite"/>
    </source>
</evidence>
<keyword evidence="6 12" id="KW-0326">Glycosidase</keyword>
<evidence type="ECO:0000256" key="9">
    <source>
        <dbReference type="PIRSR" id="PIRSR001100-2"/>
    </source>
</evidence>
<dbReference type="InterPro" id="IPR001524">
    <property type="entry name" value="Glyco_hydro_6_CS"/>
</dbReference>
<dbReference type="GO" id="GO:0005576">
    <property type="term" value="C:extracellular region"/>
    <property type="evidence" value="ECO:0007669"/>
    <property type="project" value="InterPro"/>
</dbReference>
<evidence type="ECO:0000256" key="11">
    <source>
        <dbReference type="PROSITE-ProRule" id="PRU10057"/>
    </source>
</evidence>
<feature type="compositionally biased region" description="Low complexity" evidence="13">
    <location>
        <begin position="72"/>
        <end position="89"/>
    </location>
</feature>
<dbReference type="PROSITE" id="PS00562">
    <property type="entry name" value="CBM1_1"/>
    <property type="match status" value="1"/>
</dbReference>
<dbReference type="InterPro" id="IPR000254">
    <property type="entry name" value="CBD"/>
</dbReference>
<feature type="binding site" evidence="9">
    <location>
        <position position="269"/>
    </location>
    <ligand>
        <name>substrate</name>
    </ligand>
</feature>
<feature type="binding site" evidence="9">
    <location>
        <position position="308"/>
    </location>
    <ligand>
        <name>substrate</name>
    </ligand>
</feature>
<feature type="binding site" evidence="9">
    <location>
        <position position="395"/>
    </location>
    <ligand>
        <name>substrate</name>
    </ligand>
</feature>
<evidence type="ECO:0000313" key="16">
    <source>
        <dbReference type="Proteomes" id="UP000053593"/>
    </source>
</evidence>
<dbReference type="Proteomes" id="UP000053593">
    <property type="component" value="Unassembled WGS sequence"/>
</dbReference>
<dbReference type="SUPFAM" id="SSF57180">
    <property type="entry name" value="Cellulose-binding domain"/>
    <property type="match status" value="1"/>
</dbReference>
<dbReference type="GO" id="GO:0030248">
    <property type="term" value="F:cellulose binding"/>
    <property type="evidence" value="ECO:0007669"/>
    <property type="project" value="InterPro"/>
</dbReference>
<dbReference type="EC" id="3.2.1.-" evidence="12"/>
<feature type="region of interest" description="Disordered" evidence="13">
    <location>
        <begin position="62"/>
        <end position="89"/>
    </location>
</feature>